<dbReference type="Gene3D" id="2.130.10.10">
    <property type="entry name" value="YVTN repeat-like/Quinoprotein amine dehydrogenase"/>
    <property type="match status" value="1"/>
</dbReference>
<dbReference type="AlphaFoldDB" id="A0A0R3SV19"/>
<proteinExistence type="predicted"/>
<dbReference type="PANTHER" id="PTHR24370:SF10">
    <property type="entry name" value="LEUCINE-RICH REPEAT AND WD REPEAT-CONTAINING PROTEIN 1"/>
    <property type="match status" value="1"/>
</dbReference>
<feature type="domain" description="Leucine-rich repeat and WD repeat-containing protein 1 WD" evidence="5">
    <location>
        <begin position="76"/>
        <end position="374"/>
    </location>
</feature>
<evidence type="ECO:0000256" key="1">
    <source>
        <dbReference type="ARBA" id="ARBA00004286"/>
    </source>
</evidence>
<evidence type="ECO:0000256" key="4">
    <source>
        <dbReference type="PROSITE-ProRule" id="PRU00221"/>
    </source>
</evidence>
<dbReference type="InterPro" id="IPR015943">
    <property type="entry name" value="WD40/YVTN_repeat-like_dom_sf"/>
</dbReference>
<dbReference type="PROSITE" id="PS50082">
    <property type="entry name" value="WD_REPEATS_2"/>
    <property type="match status" value="1"/>
</dbReference>
<dbReference type="GO" id="GO:0071169">
    <property type="term" value="P:establishment of protein localization to chromatin"/>
    <property type="evidence" value="ECO:0007669"/>
    <property type="project" value="TreeGrafter"/>
</dbReference>
<keyword evidence="4" id="KW-0853">WD repeat</keyword>
<dbReference type="GO" id="GO:0006325">
    <property type="term" value="P:chromatin organization"/>
    <property type="evidence" value="ECO:0007669"/>
    <property type="project" value="TreeGrafter"/>
</dbReference>
<evidence type="ECO:0000313" key="8">
    <source>
        <dbReference type="WBParaSite" id="HDID_0000938701-mRNA-1"/>
    </source>
</evidence>
<dbReference type="SUPFAM" id="SSF50978">
    <property type="entry name" value="WD40 repeat-like"/>
    <property type="match status" value="1"/>
</dbReference>
<reference evidence="8" key="1">
    <citation type="submission" date="2017-02" db="UniProtKB">
        <authorList>
            <consortium name="WormBaseParasite"/>
        </authorList>
    </citation>
    <scope>IDENTIFICATION</scope>
</reference>
<dbReference type="InterPro" id="IPR052489">
    <property type="entry name" value="LRWD1"/>
</dbReference>
<dbReference type="OrthoDB" id="6279129at2759"/>
<dbReference type="GO" id="GO:0005664">
    <property type="term" value="C:nuclear origin of replication recognition complex"/>
    <property type="evidence" value="ECO:0007669"/>
    <property type="project" value="TreeGrafter"/>
</dbReference>
<dbReference type="PROSITE" id="PS50294">
    <property type="entry name" value="WD_REPEATS_REGION"/>
    <property type="match status" value="1"/>
</dbReference>
<reference evidence="6 7" key="2">
    <citation type="submission" date="2018-11" db="EMBL/GenBank/DDBJ databases">
        <authorList>
            <consortium name="Pathogen Informatics"/>
        </authorList>
    </citation>
    <scope>NUCLEOTIDE SEQUENCE [LARGE SCALE GENOMIC DNA]</scope>
</reference>
<dbReference type="InterPro" id="IPR001680">
    <property type="entry name" value="WD40_rpt"/>
</dbReference>
<organism evidence="8">
    <name type="scientific">Hymenolepis diminuta</name>
    <name type="common">Rat tapeworm</name>
    <dbReference type="NCBI Taxonomy" id="6216"/>
    <lineage>
        <taxon>Eukaryota</taxon>
        <taxon>Metazoa</taxon>
        <taxon>Spiralia</taxon>
        <taxon>Lophotrochozoa</taxon>
        <taxon>Platyhelminthes</taxon>
        <taxon>Cestoda</taxon>
        <taxon>Eucestoda</taxon>
        <taxon>Cyclophyllidea</taxon>
        <taxon>Hymenolepididae</taxon>
        <taxon>Hymenolepis</taxon>
    </lineage>
</organism>
<evidence type="ECO:0000256" key="2">
    <source>
        <dbReference type="ARBA" id="ARBA00022454"/>
    </source>
</evidence>
<dbReference type="STRING" id="6216.A0A0R3SV19"/>
<accession>A0A0R3SV19</accession>
<evidence type="ECO:0000313" key="6">
    <source>
        <dbReference type="EMBL" id="VDL61703.1"/>
    </source>
</evidence>
<dbReference type="EMBL" id="UYSG01011279">
    <property type="protein sequence ID" value="VDL61703.1"/>
    <property type="molecule type" value="Genomic_DNA"/>
</dbReference>
<evidence type="ECO:0000313" key="7">
    <source>
        <dbReference type="Proteomes" id="UP000274504"/>
    </source>
</evidence>
<dbReference type="GO" id="GO:0003682">
    <property type="term" value="F:chromatin binding"/>
    <property type="evidence" value="ECO:0007669"/>
    <property type="project" value="TreeGrafter"/>
</dbReference>
<dbReference type="PANTHER" id="PTHR24370">
    <property type="entry name" value="OPTICIN"/>
    <property type="match status" value="1"/>
</dbReference>
<dbReference type="SMART" id="SM00320">
    <property type="entry name" value="WD40"/>
    <property type="match status" value="2"/>
</dbReference>
<feature type="repeat" description="WD" evidence="4">
    <location>
        <begin position="168"/>
        <end position="203"/>
    </location>
</feature>
<dbReference type="InterPro" id="IPR036322">
    <property type="entry name" value="WD40_repeat_dom_sf"/>
</dbReference>
<dbReference type="WBParaSite" id="HDID_0000938701-mRNA-1">
    <property type="protein sequence ID" value="HDID_0000938701-mRNA-1"/>
    <property type="gene ID" value="HDID_0000938701"/>
</dbReference>
<comment type="subcellular location">
    <subcellularLocation>
        <location evidence="1">Chromosome</location>
    </subcellularLocation>
</comment>
<evidence type="ECO:0000259" key="5">
    <source>
        <dbReference type="Pfam" id="PF23215"/>
    </source>
</evidence>
<keyword evidence="2" id="KW-0158">Chromosome</keyword>
<sequence length="406" mass="46215">MGVHSMFSNFFIRNVKDDIIQGKEELEKANIGKIYKESLKVDSVPPVQSLTQLGKKVKYRLVRCILCYTGQLSCYNSLWSCAFEPDINDPKKTTYISAVCGGESVYLINCLNGMILKLKYYRAEDFRAVAWTTVKLASGQMLNLLAVAGKLKRIRLFHSHYLINYTVLNGHENEISCLTFHPSRPTVLFSGDRQANIYVWDINVPTRSKYCHYLLMRLTCPRPSFYPVLGLVVMPNYDTLLASCGDGIFAWTIKDFRRLLEGDKRPPTMMEIKIPTNHGPWFDGLARLSENLVVVNSVEEGEIYVFDLGQLLLSSMDPTVEGMKVVTAEVLGKMPWSEKEDIYINIAARPGLGAVICGDNKGDIWLYDLQKYIANEESYQKFNATSIKVCVKCIMIKKWFDLTRKI</sequence>
<protein>
    <submittedName>
        <fullName evidence="8">WD_REPEATS_REGION domain-containing protein</fullName>
    </submittedName>
</protein>
<dbReference type="InterPro" id="IPR056160">
    <property type="entry name" value="WD_LRWD1"/>
</dbReference>
<keyword evidence="3" id="KW-0433">Leucine-rich repeat</keyword>
<evidence type="ECO:0000256" key="3">
    <source>
        <dbReference type="ARBA" id="ARBA00022614"/>
    </source>
</evidence>
<dbReference type="Proteomes" id="UP000274504">
    <property type="component" value="Unassembled WGS sequence"/>
</dbReference>
<dbReference type="Pfam" id="PF23215">
    <property type="entry name" value="WD_LRWD1"/>
    <property type="match status" value="1"/>
</dbReference>
<gene>
    <name evidence="6" type="ORF">HDID_LOCUS9385</name>
</gene>
<name>A0A0R3SV19_HYMDI</name>